<gene>
    <name evidence="2" type="ORF">ABVK25_001055</name>
</gene>
<comment type="caution">
    <text evidence="2">The sequence shown here is derived from an EMBL/GenBank/DDBJ whole genome shotgun (WGS) entry which is preliminary data.</text>
</comment>
<feature type="compositionally biased region" description="Polar residues" evidence="1">
    <location>
        <begin position="58"/>
        <end position="80"/>
    </location>
</feature>
<sequence length="92" mass="10176">MVSIEEQTAAMTNRFLRTIRTELEFLADSSIITPAQLSTFLSQLPSQTALHAPPSPSAPTTNRVSSPPPTTQFTNTTLNEKANHNERANYFQ</sequence>
<protein>
    <submittedName>
        <fullName evidence="2">Uncharacterized protein</fullName>
    </submittedName>
</protein>
<name>A0ABR4BKI9_9LECA</name>
<evidence type="ECO:0000313" key="2">
    <source>
        <dbReference type="EMBL" id="KAL2058329.1"/>
    </source>
</evidence>
<organism evidence="2 3">
    <name type="scientific">Lepraria finkii</name>
    <dbReference type="NCBI Taxonomy" id="1340010"/>
    <lineage>
        <taxon>Eukaryota</taxon>
        <taxon>Fungi</taxon>
        <taxon>Dikarya</taxon>
        <taxon>Ascomycota</taxon>
        <taxon>Pezizomycotina</taxon>
        <taxon>Lecanoromycetes</taxon>
        <taxon>OSLEUM clade</taxon>
        <taxon>Lecanoromycetidae</taxon>
        <taxon>Lecanorales</taxon>
        <taxon>Lecanorineae</taxon>
        <taxon>Stereocaulaceae</taxon>
        <taxon>Lepraria</taxon>
    </lineage>
</organism>
<evidence type="ECO:0000256" key="1">
    <source>
        <dbReference type="SAM" id="MobiDB-lite"/>
    </source>
</evidence>
<feature type="compositionally biased region" description="Basic and acidic residues" evidence="1">
    <location>
        <begin position="81"/>
        <end position="92"/>
    </location>
</feature>
<accession>A0ABR4BKI9</accession>
<dbReference type="EMBL" id="JBHFEH010000002">
    <property type="protein sequence ID" value="KAL2058329.1"/>
    <property type="molecule type" value="Genomic_DNA"/>
</dbReference>
<evidence type="ECO:0000313" key="3">
    <source>
        <dbReference type="Proteomes" id="UP001590951"/>
    </source>
</evidence>
<keyword evidence="3" id="KW-1185">Reference proteome</keyword>
<reference evidence="2 3" key="1">
    <citation type="submission" date="2024-09" db="EMBL/GenBank/DDBJ databases">
        <title>Rethinking Asexuality: The Enigmatic Case of Functional Sexual Genes in Lepraria (Stereocaulaceae).</title>
        <authorList>
            <person name="Doellman M."/>
            <person name="Sun Y."/>
            <person name="Barcenas-Pena A."/>
            <person name="Lumbsch H.T."/>
            <person name="Grewe F."/>
        </authorList>
    </citation>
    <scope>NUCLEOTIDE SEQUENCE [LARGE SCALE GENOMIC DNA]</scope>
    <source>
        <strain evidence="2 3">Grewe 0041</strain>
    </source>
</reference>
<dbReference type="Proteomes" id="UP001590951">
    <property type="component" value="Unassembled WGS sequence"/>
</dbReference>
<feature type="region of interest" description="Disordered" evidence="1">
    <location>
        <begin position="47"/>
        <end position="92"/>
    </location>
</feature>
<proteinExistence type="predicted"/>